<dbReference type="InterPro" id="IPR036388">
    <property type="entry name" value="WH-like_DNA-bd_sf"/>
</dbReference>
<dbReference type="KEGG" id="sroi:IAG44_36355"/>
<dbReference type="SUPFAM" id="SSF46894">
    <property type="entry name" value="C-terminal effector domain of the bipartite response regulators"/>
    <property type="match status" value="1"/>
</dbReference>
<dbReference type="SUPFAM" id="SSF52540">
    <property type="entry name" value="P-loop containing nucleoside triphosphate hydrolases"/>
    <property type="match status" value="1"/>
</dbReference>
<dbReference type="SMART" id="SM00421">
    <property type="entry name" value="HTH_LUXR"/>
    <property type="match status" value="1"/>
</dbReference>
<gene>
    <name evidence="2" type="ORF">IAG44_36355</name>
</gene>
<name>A0A7H0INN2_9ACTN</name>
<evidence type="ECO:0000313" key="3">
    <source>
        <dbReference type="Proteomes" id="UP000516052"/>
    </source>
</evidence>
<sequence length="962" mass="100881">MIRTVITGKKAFVGRHDVLQALYRALDDTVEEGMVRCVVSGETGIGRTALLGAFLSGCRARGVPVMESADQTRAERGPRVPAGCFHSPALVAGSSLTGRGTSLIGVAGDPHAPVPVGPKGALVAALRGREPAVLMVDDANCAGAVRLQRVLRVMAESVRLPLLVLLTERAGEAPSAPDTYRELTLGARRLTLEGLTPRETGELLRPLLAGRPGSRLTAACHRLTAGNPYLLAALAAHLRDASPRPGPDELDSVVLPAAGDLFVGRAARQHTHAVRLAETVAVAGNSGGADPALIAHLSGLGLVETLEGLDVLARAGLITDGDEPALRHPLVAHALLGSMTRLARNAVSLSAAAYLHERHAPAQQVADHLSASTVPHHENWSADVMLRAAGAARQAGHDGTARRYLEIVAGSAAGDERHRAILALADLRMNHDADGGPHALAALLSCAREDATRSALLARLGRVLSAPGAATTGTAVLDAVASALHHTVFEDWPRVHRLALRLDKVPPAEASHLLRGLPAHLRPDAGLARRRASDAPADPHGGGPLQTVVEAVAAYYEYLVDDSPRHSVDRARAALARGGRWSDVCPTAFTAALTVLTDSGHPAEAASHLNRIAGTPAEASAAAPYGGRAELLYVAGQIACVQGDLDAACRSLTAALTVLDGPDGAPALRADTAGMLANVLVGRGELDKAQNLLRDGGWLGRLPAGHRHQDLLLARARCAVGLGALPDAARDLGELRRRARADGLRRTGTSLWRAHGVELLDQIGAVVEARTLAEQQLRFARASGSAFELGRALRAAARVDAHGAEALLREAVTVLTPDHAPLDLAAALTDLADLDARQGRRRESVDALTRAVELAERCGAGELALRAGQRILVLNGDTALHASLGGVLSLTPREREILVDAMRGLTNRRISQKRTITRRTVELHLSSAYRKLAISGRDGFPGLFRAPGLWTLLTSAPDARRT</sequence>
<dbReference type="InterPro" id="IPR016032">
    <property type="entry name" value="Sig_transdc_resp-reg_C-effctor"/>
</dbReference>
<keyword evidence="3" id="KW-1185">Reference proteome</keyword>
<dbReference type="GO" id="GO:0006355">
    <property type="term" value="P:regulation of DNA-templated transcription"/>
    <property type="evidence" value="ECO:0007669"/>
    <property type="project" value="InterPro"/>
</dbReference>
<dbReference type="PRINTS" id="PR00038">
    <property type="entry name" value="HTHLUXR"/>
</dbReference>
<dbReference type="InterPro" id="IPR027417">
    <property type="entry name" value="P-loop_NTPase"/>
</dbReference>
<dbReference type="Gene3D" id="1.10.10.10">
    <property type="entry name" value="Winged helix-like DNA-binding domain superfamily/Winged helix DNA-binding domain"/>
    <property type="match status" value="1"/>
</dbReference>
<organism evidence="2 3">
    <name type="scientific">Streptomyces roseirectus</name>
    <dbReference type="NCBI Taxonomy" id="2768066"/>
    <lineage>
        <taxon>Bacteria</taxon>
        <taxon>Bacillati</taxon>
        <taxon>Actinomycetota</taxon>
        <taxon>Actinomycetes</taxon>
        <taxon>Kitasatosporales</taxon>
        <taxon>Streptomycetaceae</taxon>
        <taxon>Streptomyces</taxon>
    </lineage>
</organism>
<dbReference type="Pfam" id="PF00196">
    <property type="entry name" value="GerE"/>
    <property type="match status" value="1"/>
</dbReference>
<dbReference type="Proteomes" id="UP000516052">
    <property type="component" value="Chromosome"/>
</dbReference>
<accession>A0A7H0INN2</accession>
<feature type="domain" description="HTH luxR-type" evidence="1">
    <location>
        <begin position="883"/>
        <end position="948"/>
    </location>
</feature>
<dbReference type="PROSITE" id="PS50043">
    <property type="entry name" value="HTH_LUXR_2"/>
    <property type="match status" value="1"/>
</dbReference>
<dbReference type="InterPro" id="IPR011990">
    <property type="entry name" value="TPR-like_helical_dom_sf"/>
</dbReference>
<dbReference type="CDD" id="cd06170">
    <property type="entry name" value="LuxR_C_like"/>
    <property type="match status" value="1"/>
</dbReference>
<proteinExistence type="predicted"/>
<protein>
    <recommendedName>
        <fullName evidence="1">HTH luxR-type domain-containing protein</fullName>
    </recommendedName>
</protein>
<evidence type="ECO:0000259" key="1">
    <source>
        <dbReference type="PROSITE" id="PS50043"/>
    </source>
</evidence>
<dbReference type="EMBL" id="CP060828">
    <property type="protein sequence ID" value="QNP74398.1"/>
    <property type="molecule type" value="Genomic_DNA"/>
</dbReference>
<dbReference type="InterPro" id="IPR000792">
    <property type="entry name" value="Tscrpt_reg_LuxR_C"/>
</dbReference>
<dbReference type="Gene3D" id="1.25.40.10">
    <property type="entry name" value="Tetratricopeptide repeat domain"/>
    <property type="match status" value="1"/>
</dbReference>
<reference evidence="2 3" key="1">
    <citation type="submission" date="2020-08" db="EMBL/GenBank/DDBJ databases">
        <title>A novel species.</title>
        <authorList>
            <person name="Gao J."/>
        </authorList>
    </citation>
    <scope>NUCLEOTIDE SEQUENCE [LARGE SCALE GENOMIC DNA]</scope>
    <source>
        <strain evidence="2 3">CRXT-G-22</strain>
    </source>
</reference>
<dbReference type="AlphaFoldDB" id="A0A7H0INN2"/>
<dbReference type="GO" id="GO:0003677">
    <property type="term" value="F:DNA binding"/>
    <property type="evidence" value="ECO:0007669"/>
    <property type="project" value="InterPro"/>
</dbReference>
<evidence type="ECO:0000313" key="2">
    <source>
        <dbReference type="EMBL" id="QNP74398.1"/>
    </source>
</evidence>
<dbReference type="RefSeq" id="WP_187751323.1">
    <property type="nucleotide sequence ID" value="NZ_CP060828.1"/>
</dbReference>